<feature type="domain" description="Alkyl sulfatase dimerisation" evidence="4">
    <location>
        <begin position="342"/>
        <end position="477"/>
    </location>
</feature>
<sequence>MKQIYLILLFLLTLMVLGCSPSEPEPEGVARAEEPSLYMGAPVTLVEFPNGAIGNKKLLDGADKVAWLKPTIEQPVDGVWVLGGYGLAPMSIIDTHEGLIVFDTGDTKHDGELFLEAIRSFTDKPVKAIIYGHSHTVFGAGVLAEGNENVMVIGHPDLNAVVEKNLQGGGAPAYFPEIGPYLTARALIQFNNYMPSEGPDAWVAPLLLPLGEMAFLPVNTPVQDGQEMTVLGVKMQFFTKYGSDDKVHTTVWLPDRKIVFTTLLWSSPPQLYSVRGDVFRDPRVWIAGLKFTRDLEAEVLISAAARPVVGKDNIRETLQGYLDGASFVLDQTLRGILGGKGPDELRHLVRFPKYLDEVPNNLQNYGEISSYSPAIYYQSVGWYDNDAANLKRVEPGDEANRMVALIGGRAKVLAAANDALEKHEFAWAAQLVNYLYRIDPQDKEVRTVKAEALRQMAYVSTGGNDRAHLMSQALALEGKVTIPRLIPPPPEQISASPATFVDYFRVRIDPLKSDETDSFIRFDFADGTSAGLHIRRAIAEFVALPDAYNRKPDVIVSMSGETWARLYLSQATPEELIESGDLEITSDAGEAARLINLFDRYSPEKAVVVPSAALDHM</sequence>
<dbReference type="InterPro" id="IPR036866">
    <property type="entry name" value="RibonucZ/Hydroxyglut_hydro"/>
</dbReference>
<dbReference type="Pfam" id="PF14863">
    <property type="entry name" value="Alkyl_sulf_dimr"/>
    <property type="match status" value="1"/>
</dbReference>
<keyword evidence="3" id="KW-0862">Zinc</keyword>
<evidence type="ECO:0000256" key="2">
    <source>
        <dbReference type="ARBA" id="ARBA00022801"/>
    </source>
</evidence>
<dbReference type="Gene3D" id="3.60.15.30">
    <property type="entry name" value="Metallo-beta-lactamase domain"/>
    <property type="match status" value="1"/>
</dbReference>
<organism evidence="6">
    <name type="scientific">uncultured Woeseiaceae bacterium</name>
    <dbReference type="NCBI Taxonomy" id="1983305"/>
    <lineage>
        <taxon>Bacteria</taxon>
        <taxon>Pseudomonadati</taxon>
        <taxon>Pseudomonadota</taxon>
        <taxon>Gammaproteobacteria</taxon>
        <taxon>Woeseiales</taxon>
        <taxon>Woeseiaceae</taxon>
        <taxon>environmental samples</taxon>
    </lineage>
</organism>
<dbReference type="GO" id="GO:0046983">
    <property type="term" value="F:protein dimerization activity"/>
    <property type="evidence" value="ECO:0007669"/>
    <property type="project" value="InterPro"/>
</dbReference>
<evidence type="ECO:0000313" key="6">
    <source>
        <dbReference type="EMBL" id="VUX55864.1"/>
    </source>
</evidence>
<dbReference type="GO" id="GO:0016787">
    <property type="term" value="F:hydrolase activity"/>
    <property type="evidence" value="ECO:0007669"/>
    <property type="project" value="UniProtKB-KW"/>
</dbReference>
<gene>
    <name evidence="6" type="ORF">JTBM06_V1_140020</name>
</gene>
<protein>
    <submittedName>
        <fullName evidence="6">Putative alkyl sulfatase or beta-lactamase (Modular protein)</fullName>
    </submittedName>
</protein>
<dbReference type="InterPro" id="IPR029228">
    <property type="entry name" value="Alkyl_sulf_dimr"/>
</dbReference>
<dbReference type="InterPro" id="IPR029229">
    <property type="entry name" value="Alkyl_sulf_C"/>
</dbReference>
<dbReference type="Gene3D" id="1.25.40.880">
    <property type="entry name" value="Alkyl sulfatase, dimerisation domain"/>
    <property type="match status" value="1"/>
</dbReference>
<name>A0A7D9D2A8_9GAMM</name>
<evidence type="ECO:0000259" key="5">
    <source>
        <dbReference type="Pfam" id="PF14864"/>
    </source>
</evidence>
<dbReference type="Pfam" id="PF14864">
    <property type="entry name" value="Alkyl_sulf_C"/>
    <property type="match status" value="1"/>
</dbReference>
<keyword evidence="2" id="KW-0378">Hydrolase</keyword>
<dbReference type="EMBL" id="LR633967">
    <property type="protein sequence ID" value="VUX55864.1"/>
    <property type="molecule type" value="Genomic_DNA"/>
</dbReference>
<evidence type="ECO:0000256" key="3">
    <source>
        <dbReference type="ARBA" id="ARBA00022833"/>
    </source>
</evidence>
<evidence type="ECO:0000256" key="1">
    <source>
        <dbReference type="ARBA" id="ARBA00022723"/>
    </source>
</evidence>
<dbReference type="SUPFAM" id="SSF55718">
    <property type="entry name" value="SCP-like"/>
    <property type="match status" value="1"/>
</dbReference>
<dbReference type="AlphaFoldDB" id="A0A7D9D2A8"/>
<keyword evidence="1" id="KW-0479">Metal-binding</keyword>
<reference evidence="6" key="1">
    <citation type="submission" date="2019-07" db="EMBL/GenBank/DDBJ databases">
        <authorList>
            <person name="Weber M."/>
            <person name="Kostadinov I."/>
            <person name="Kostadinov D I."/>
        </authorList>
    </citation>
    <scope>NUCLEOTIDE SEQUENCE</scope>
    <source>
        <strain evidence="6">Gfbio:sag-sample-m06:053724c1-46a9-4a36-b237-ea2bf867836b</strain>
    </source>
</reference>
<feature type="domain" description="Alkyl sulfatase C-terminal" evidence="5">
    <location>
        <begin position="496"/>
        <end position="610"/>
    </location>
</feature>
<dbReference type="PANTHER" id="PTHR43223:SF2">
    <property type="entry name" value="METALLO-BETA-LACTAMASE DOMAIN-CONTAINING PROTEIN"/>
    <property type="match status" value="1"/>
</dbReference>
<dbReference type="SUPFAM" id="SSF56281">
    <property type="entry name" value="Metallo-hydrolase/oxidoreductase"/>
    <property type="match status" value="1"/>
</dbReference>
<dbReference type="InterPro" id="IPR052195">
    <property type="entry name" value="Bact_Alkyl/Aryl-Sulfatase"/>
</dbReference>
<dbReference type="PROSITE" id="PS51257">
    <property type="entry name" value="PROKAR_LIPOPROTEIN"/>
    <property type="match status" value="1"/>
</dbReference>
<dbReference type="InterPro" id="IPR036527">
    <property type="entry name" value="SCP2_sterol-bd_dom_sf"/>
</dbReference>
<dbReference type="InterPro" id="IPR038536">
    <property type="entry name" value="Alkyl/aryl-sulf_dimr_sf"/>
</dbReference>
<dbReference type="PANTHER" id="PTHR43223">
    <property type="entry name" value="ALKYL/ARYL-SULFATASE"/>
    <property type="match status" value="1"/>
</dbReference>
<dbReference type="Gene3D" id="3.30.1050.10">
    <property type="entry name" value="SCP2 sterol-binding domain"/>
    <property type="match status" value="1"/>
</dbReference>
<dbReference type="GO" id="GO:0046872">
    <property type="term" value="F:metal ion binding"/>
    <property type="evidence" value="ECO:0007669"/>
    <property type="project" value="UniProtKB-KW"/>
</dbReference>
<accession>A0A7D9D2A8</accession>
<evidence type="ECO:0000259" key="4">
    <source>
        <dbReference type="Pfam" id="PF14863"/>
    </source>
</evidence>
<proteinExistence type="predicted"/>